<evidence type="ECO:0000256" key="6">
    <source>
        <dbReference type="HAMAP-Rule" id="MF_02206"/>
    </source>
</evidence>
<dbReference type="GO" id="GO:0005524">
    <property type="term" value="F:ATP binding"/>
    <property type="evidence" value="ECO:0007669"/>
    <property type="project" value="UniProtKB-UniRule"/>
</dbReference>
<feature type="short sequence motif" description="DEAH box" evidence="6">
    <location>
        <begin position="463"/>
        <end position="466"/>
    </location>
</feature>
<sequence>MIVQRYIVIDLETTGNSPKKGDRIIQFAGVVIENDRIIDEFSTFLRPDLEIPVFIEELTGITESMVEDAPTFEEVAPKIVDMLRDSCFVAHNVLFDLSFLQEELKRCGYHGFYGSTIDTVELSKLLLPTSDSYKLSYLAKQEGVTHWRPHRADSDAYVTAVLFINLKKKLISLPLLTLKHMYRLSLSLKSEVAELIKESIEIRKKSSPIHNPNIEIFRGLALNQSNEIPSVNEGDVQEYPASTEEKLEMLSKAFLHPEHRAGQLKMMDIVYDALKNGTHAIIEAGTGIGKSLGYLLPAAYVSKSTGTPIMIGTNTLQLQEQLLEKELPKLKTILPFPILAVLIKGRANYLSLAKFERSLREKEDNYETALTKIQILVWLTETATGDRDELNLTSGGQLFWERLQSEETIYKGLQEPWMERDFFERAKKKASKADIIVTNHSFLLADFRSENPFFSRVTNLVLDEAHHFERAASRYLGERLDYITVKTMLNRIGMHDQKQLLYRLEKMVQEHGISYTQPYTAIEREMNDFSYEFEQLFYTLARLAERNAAVTGFNRTSIRIHHSRENQGSLKPAQLLAERLIHYLGEIDKKIRARTVLLQAKQDQLKKNQLFFLNEIDSMLTGILQVKSMLHEFFLNPSEEAVYFLETSKSVTHASISLYSQPIDAVKKLWKEYFSRYDSVVMTSATLSVKGSFRFFMDQLGVPDHKDIQKAVFPSAFDYRKNVKALIAKDMPDINRVTSDEYTNALASHIITAASASKGRMLVLFTSNEMLRSTYEKVKESGKIEEYSLFAQGVSSGSRSRLIRNFQNFEKAVLFGTASFWDGVDIPGEALSCLAIARLPFSPPDEPITEARSNKIRLEGKNPFSVYALPEALLRFRQGFGRLIRTKDDKGILLVLDRRIISAKYGEEFRRAIPALEWEEADLSGLETEIVDWL</sequence>
<comment type="similarity">
    <text evidence="6 7">Belongs to the helicase family. DinG subfamily. Type 2 sub-subfamily.</text>
</comment>
<dbReference type="SMART" id="SM00479">
    <property type="entry name" value="EXOIII"/>
    <property type="match status" value="1"/>
</dbReference>
<protein>
    <recommendedName>
        <fullName evidence="6 7">3'-5' exonuclease DinG</fullName>
        <ecNumber evidence="6 7">3.1.-.-</ecNumber>
    </recommendedName>
</protein>
<keyword evidence="10" id="KW-1185">Reference proteome</keyword>
<evidence type="ECO:0000256" key="1">
    <source>
        <dbReference type="ARBA" id="ARBA00022722"/>
    </source>
</evidence>
<dbReference type="NCBIfam" id="TIGR00573">
    <property type="entry name" value="dnaq"/>
    <property type="match status" value="1"/>
</dbReference>
<feature type="binding site" evidence="6">
    <location>
        <begin position="284"/>
        <end position="291"/>
    </location>
    <ligand>
        <name>ATP</name>
        <dbReference type="ChEBI" id="CHEBI:30616"/>
    </ligand>
</feature>
<dbReference type="Proteomes" id="UP000264541">
    <property type="component" value="Unassembled WGS sequence"/>
</dbReference>
<keyword evidence="4 6" id="KW-0269">Exonuclease</keyword>
<dbReference type="InterPro" id="IPR027417">
    <property type="entry name" value="P-loop_NTPase"/>
</dbReference>
<dbReference type="InterPro" id="IPR045028">
    <property type="entry name" value="DinG/Rad3-like"/>
</dbReference>
<dbReference type="FunFam" id="3.30.420.10:FF:000045">
    <property type="entry name" value="3'-5' exonuclease DinG"/>
    <property type="match status" value="1"/>
</dbReference>
<comment type="caution">
    <text evidence="9">The sequence shown here is derived from an EMBL/GenBank/DDBJ whole genome shotgun (WGS) entry which is preliminary data.</text>
</comment>
<dbReference type="SUPFAM" id="SSF52540">
    <property type="entry name" value="P-loop containing nucleoside triphosphate hydrolases"/>
    <property type="match status" value="2"/>
</dbReference>
<evidence type="ECO:0000256" key="4">
    <source>
        <dbReference type="ARBA" id="ARBA00022839"/>
    </source>
</evidence>
<feature type="domain" description="Helicase ATP-binding" evidence="8">
    <location>
        <begin position="249"/>
        <end position="514"/>
    </location>
</feature>
<dbReference type="InterPro" id="IPR012337">
    <property type="entry name" value="RNaseH-like_sf"/>
</dbReference>
<dbReference type="Gene3D" id="3.40.50.300">
    <property type="entry name" value="P-loop containing nucleotide triphosphate hydrolases"/>
    <property type="match status" value="2"/>
</dbReference>
<dbReference type="InterPro" id="IPR006310">
    <property type="entry name" value="DinG"/>
</dbReference>
<dbReference type="PANTHER" id="PTHR11472:SF34">
    <property type="entry name" value="REGULATOR OF TELOMERE ELONGATION HELICASE 1"/>
    <property type="match status" value="1"/>
</dbReference>
<dbReference type="InterPro" id="IPR013520">
    <property type="entry name" value="Ribonucl_H"/>
</dbReference>
<dbReference type="GO" id="GO:0003887">
    <property type="term" value="F:DNA-directed DNA polymerase activity"/>
    <property type="evidence" value="ECO:0007669"/>
    <property type="project" value="InterPro"/>
</dbReference>
<keyword evidence="5 6" id="KW-0067">ATP-binding</keyword>
<comment type="function">
    <text evidence="6 7">3'-5' exonuclease.</text>
</comment>
<evidence type="ECO:0000256" key="7">
    <source>
        <dbReference type="RuleBase" id="RU364106"/>
    </source>
</evidence>
<dbReference type="SMART" id="SM00491">
    <property type="entry name" value="HELICc2"/>
    <property type="match status" value="1"/>
</dbReference>
<evidence type="ECO:0000256" key="5">
    <source>
        <dbReference type="ARBA" id="ARBA00022840"/>
    </source>
</evidence>
<dbReference type="Pfam" id="PF00929">
    <property type="entry name" value="RNase_T"/>
    <property type="match status" value="1"/>
</dbReference>
<dbReference type="InterPro" id="IPR036397">
    <property type="entry name" value="RNaseH_sf"/>
</dbReference>
<evidence type="ECO:0000313" key="9">
    <source>
        <dbReference type="EMBL" id="RFU68469.1"/>
    </source>
</evidence>
<dbReference type="PANTHER" id="PTHR11472">
    <property type="entry name" value="DNA REPAIR DEAD HELICASE RAD3/XP-D SUBFAMILY MEMBER"/>
    <property type="match status" value="1"/>
</dbReference>
<dbReference type="InterPro" id="IPR006054">
    <property type="entry name" value="DnaQ"/>
</dbReference>
<keyword evidence="2 6" id="KW-0547">Nucleotide-binding</keyword>
<reference evidence="9 10" key="1">
    <citation type="submission" date="2018-08" db="EMBL/GenBank/DDBJ databases">
        <title>Bacillus chawlae sp. nov., Bacillus glennii sp. nov., and Bacillus saganii sp. nov. Isolated from the Vehicle Assembly Building at Kennedy Space Center where the Viking Spacecraft were Assembled.</title>
        <authorList>
            <person name="Seuylemezian A."/>
            <person name="Vaishampayan P."/>
        </authorList>
    </citation>
    <scope>NUCLEOTIDE SEQUENCE [LARGE SCALE GENOMIC DNA]</scope>
    <source>
        <strain evidence="9 10">V47-23a</strain>
    </source>
</reference>
<gene>
    <name evidence="6 7 9" type="primary">dinG</name>
    <name evidence="9" type="ORF">D0469_12075</name>
</gene>
<name>A0A372LNA3_9BACI</name>
<dbReference type="Gene3D" id="3.30.420.10">
    <property type="entry name" value="Ribonuclease H-like superfamily/Ribonuclease H"/>
    <property type="match status" value="1"/>
</dbReference>
<dbReference type="EC" id="3.1.-.-" evidence="6 7"/>
<dbReference type="PROSITE" id="PS51193">
    <property type="entry name" value="HELICASE_ATP_BIND_2"/>
    <property type="match status" value="1"/>
</dbReference>
<dbReference type="GO" id="GO:0006260">
    <property type="term" value="P:DNA replication"/>
    <property type="evidence" value="ECO:0007669"/>
    <property type="project" value="InterPro"/>
</dbReference>
<evidence type="ECO:0000313" key="10">
    <source>
        <dbReference type="Proteomes" id="UP000264541"/>
    </source>
</evidence>
<dbReference type="NCBIfam" id="NF005981">
    <property type="entry name" value="PRK08074.1"/>
    <property type="match status" value="1"/>
</dbReference>
<dbReference type="GO" id="GO:0003677">
    <property type="term" value="F:DNA binding"/>
    <property type="evidence" value="ECO:0007669"/>
    <property type="project" value="InterPro"/>
</dbReference>
<dbReference type="GO" id="GO:0003678">
    <property type="term" value="F:DNA helicase activity"/>
    <property type="evidence" value="ECO:0007669"/>
    <property type="project" value="TreeGrafter"/>
</dbReference>
<proteinExistence type="inferred from homology"/>
<accession>A0A372LNA3</accession>
<dbReference type="Pfam" id="PF13307">
    <property type="entry name" value="Helicase_C_2"/>
    <property type="match status" value="1"/>
</dbReference>
<dbReference type="CDD" id="cd06127">
    <property type="entry name" value="DEDDh"/>
    <property type="match status" value="1"/>
</dbReference>
<dbReference type="AlphaFoldDB" id="A0A372LNA3"/>
<organism evidence="9 10">
    <name type="scientific">Peribacillus saganii</name>
    <dbReference type="NCBI Taxonomy" id="2303992"/>
    <lineage>
        <taxon>Bacteria</taxon>
        <taxon>Bacillati</taxon>
        <taxon>Bacillota</taxon>
        <taxon>Bacilli</taxon>
        <taxon>Bacillales</taxon>
        <taxon>Bacillaceae</taxon>
        <taxon>Peribacillus</taxon>
    </lineage>
</organism>
<dbReference type="InterPro" id="IPR014013">
    <property type="entry name" value="Helic_SF1/SF2_ATP-bd_DinG/Rad3"/>
</dbReference>
<keyword evidence="1 6" id="KW-0540">Nuclease</keyword>
<evidence type="ECO:0000256" key="3">
    <source>
        <dbReference type="ARBA" id="ARBA00022801"/>
    </source>
</evidence>
<keyword evidence="3 6" id="KW-0378">Hydrolase</keyword>
<dbReference type="NCBIfam" id="TIGR01407">
    <property type="entry name" value="dinG_rel"/>
    <property type="match status" value="1"/>
</dbReference>
<dbReference type="SUPFAM" id="SSF53098">
    <property type="entry name" value="Ribonuclease H-like"/>
    <property type="match status" value="1"/>
</dbReference>
<dbReference type="GO" id="GO:0016818">
    <property type="term" value="F:hydrolase activity, acting on acid anhydrides, in phosphorus-containing anhydrides"/>
    <property type="evidence" value="ECO:0007669"/>
    <property type="project" value="InterPro"/>
</dbReference>
<dbReference type="EMBL" id="QVTE01000033">
    <property type="protein sequence ID" value="RFU68469.1"/>
    <property type="molecule type" value="Genomic_DNA"/>
</dbReference>
<keyword evidence="9" id="KW-0347">Helicase</keyword>
<dbReference type="GO" id="GO:0008408">
    <property type="term" value="F:3'-5' exonuclease activity"/>
    <property type="evidence" value="ECO:0007669"/>
    <property type="project" value="UniProtKB-UniRule"/>
</dbReference>
<evidence type="ECO:0000259" key="8">
    <source>
        <dbReference type="PROSITE" id="PS51193"/>
    </source>
</evidence>
<dbReference type="HAMAP" id="MF_02206">
    <property type="entry name" value="DinG_exonucl"/>
    <property type="match status" value="1"/>
</dbReference>
<dbReference type="InterPro" id="IPR006555">
    <property type="entry name" value="ATP-dep_Helicase_C"/>
</dbReference>
<evidence type="ECO:0000256" key="2">
    <source>
        <dbReference type="ARBA" id="ARBA00022741"/>
    </source>
</evidence>